<sequence length="361" mass="40926">MYCCTNCFRDAEIKGIIQGYNISGNCSFCGQKNASTYQIGTDTNLSDLFDELLDAYTTAANLPETFPKDSTDLLKNILYSKWNIFNVAPECIYRLITSICHEKYSEQPELFDAPVGLWQSQDQGYLKDNGIIKNFAWADFVEVIKRKNRFHTDYLNKDVLYQFIYCVRKTYKAGTTFYRGRICPTGQGFSTDDMGPPPPHLASAGRANSEGISILYLADTVKTTLHEIRAGVYDYVTIGSFELLKDMEVINLAEIDKISPFIASKSYGIEFTRHAVNIEPLKMISQEIAKPLRRHDSLLDYLPTQYVSDYIKSKGFDGIEYISTMSPDGVNLAVFDYSLLKCTSTTVYDVKALNYSYDKVK</sequence>
<dbReference type="InterPro" id="IPR014914">
    <property type="entry name" value="RES_dom"/>
</dbReference>
<dbReference type="SMART" id="SM00953">
    <property type="entry name" value="RES"/>
    <property type="match status" value="1"/>
</dbReference>
<proteinExistence type="predicted"/>
<reference evidence="2 3" key="1">
    <citation type="submission" date="2011-11" db="EMBL/GenBank/DDBJ databases">
        <title>The Noncontiguous Finished genome of Desulfosporosinus youngiae DSM 17734.</title>
        <authorList>
            <consortium name="US DOE Joint Genome Institute (JGI-PGF)"/>
            <person name="Lucas S."/>
            <person name="Han J."/>
            <person name="Lapidus A."/>
            <person name="Cheng J.-F."/>
            <person name="Goodwin L."/>
            <person name="Pitluck S."/>
            <person name="Peters L."/>
            <person name="Ovchinnikova G."/>
            <person name="Lu M."/>
            <person name="Land M.L."/>
            <person name="Hauser L."/>
            <person name="Pester M."/>
            <person name="Spring S."/>
            <person name="Ollivier B."/>
            <person name="Rattei T."/>
            <person name="Klenk H.-P."/>
            <person name="Wagner M."/>
            <person name="Loy A."/>
            <person name="Woyke T.J."/>
        </authorList>
    </citation>
    <scope>NUCLEOTIDE SEQUENCE [LARGE SCALE GENOMIC DNA]</scope>
    <source>
        <strain evidence="2 3">DSM 17734</strain>
    </source>
</reference>
<evidence type="ECO:0000259" key="1">
    <source>
        <dbReference type="SMART" id="SM00953"/>
    </source>
</evidence>
<dbReference type="RefSeq" id="WP_007783270.1">
    <property type="nucleotide sequence ID" value="NZ_CM001441.1"/>
</dbReference>
<name>H5Y3Z4_9FIRM</name>
<accession>H5Y3Z4</accession>
<evidence type="ECO:0000313" key="2">
    <source>
        <dbReference type="EMBL" id="EHQ89532.1"/>
    </source>
</evidence>
<dbReference type="AlphaFoldDB" id="H5Y3Z4"/>
<dbReference type="STRING" id="768710.DesyoDRAFT_2457"/>
<dbReference type="EMBL" id="CM001441">
    <property type="protein sequence ID" value="EHQ89532.1"/>
    <property type="molecule type" value="Genomic_DNA"/>
</dbReference>
<organism evidence="2 3">
    <name type="scientific">Desulfosporosinus youngiae DSM 17734</name>
    <dbReference type="NCBI Taxonomy" id="768710"/>
    <lineage>
        <taxon>Bacteria</taxon>
        <taxon>Bacillati</taxon>
        <taxon>Bacillota</taxon>
        <taxon>Clostridia</taxon>
        <taxon>Eubacteriales</taxon>
        <taxon>Desulfitobacteriaceae</taxon>
        <taxon>Desulfosporosinus</taxon>
    </lineage>
</organism>
<feature type="domain" description="RES" evidence="1">
    <location>
        <begin position="190"/>
        <end position="346"/>
    </location>
</feature>
<dbReference type="eggNOG" id="ENOG502Z9NV">
    <property type="taxonomic scope" value="Bacteria"/>
</dbReference>
<dbReference type="OrthoDB" id="648213at2"/>
<gene>
    <name evidence="2" type="ORF">DesyoDRAFT_2457</name>
</gene>
<dbReference type="Proteomes" id="UP000005104">
    <property type="component" value="Chromosome"/>
</dbReference>
<protein>
    <submittedName>
        <fullName evidence="2">RES domain-containing protein</fullName>
    </submittedName>
</protein>
<evidence type="ECO:0000313" key="3">
    <source>
        <dbReference type="Proteomes" id="UP000005104"/>
    </source>
</evidence>
<dbReference type="HOGENOM" id="CLU_042379_2_1_9"/>
<dbReference type="Pfam" id="PF08808">
    <property type="entry name" value="RES"/>
    <property type="match status" value="1"/>
</dbReference>
<keyword evidence="3" id="KW-1185">Reference proteome</keyword>